<gene>
    <name evidence="1" type="ORF">L6452_03182</name>
</gene>
<keyword evidence="2" id="KW-1185">Reference proteome</keyword>
<reference evidence="2" key="1">
    <citation type="journal article" date="2022" name="Mol. Ecol. Resour.">
        <title>The genomes of chicory, endive, great burdock and yacon provide insights into Asteraceae palaeo-polyploidization history and plant inulin production.</title>
        <authorList>
            <person name="Fan W."/>
            <person name="Wang S."/>
            <person name="Wang H."/>
            <person name="Wang A."/>
            <person name="Jiang F."/>
            <person name="Liu H."/>
            <person name="Zhao H."/>
            <person name="Xu D."/>
            <person name="Zhang Y."/>
        </authorList>
    </citation>
    <scope>NUCLEOTIDE SEQUENCE [LARGE SCALE GENOMIC DNA]</scope>
    <source>
        <strain evidence="2">cv. Niubang</strain>
    </source>
</reference>
<dbReference type="Proteomes" id="UP001055879">
    <property type="component" value="Linkage Group LG01"/>
</dbReference>
<reference evidence="1 2" key="2">
    <citation type="journal article" date="2022" name="Mol. Ecol. Resour.">
        <title>The genomes of chicory, endive, great burdock and yacon provide insights into Asteraceae paleo-polyploidization history and plant inulin production.</title>
        <authorList>
            <person name="Fan W."/>
            <person name="Wang S."/>
            <person name="Wang H."/>
            <person name="Wang A."/>
            <person name="Jiang F."/>
            <person name="Liu H."/>
            <person name="Zhao H."/>
            <person name="Xu D."/>
            <person name="Zhang Y."/>
        </authorList>
    </citation>
    <scope>NUCLEOTIDE SEQUENCE [LARGE SCALE GENOMIC DNA]</scope>
    <source>
        <strain evidence="2">cv. Niubang</strain>
    </source>
</reference>
<evidence type="ECO:0000313" key="1">
    <source>
        <dbReference type="EMBL" id="KAI3772008.1"/>
    </source>
</evidence>
<evidence type="ECO:0000313" key="2">
    <source>
        <dbReference type="Proteomes" id="UP001055879"/>
    </source>
</evidence>
<proteinExistence type="predicted"/>
<accession>A0ACB9FMI8</accession>
<protein>
    <submittedName>
        <fullName evidence="1">Uncharacterized protein</fullName>
    </submittedName>
</protein>
<name>A0ACB9FMI8_ARCLA</name>
<sequence>MNVFFGENSTRTSEHNCSELGLKHKASIQPRIEPTSKPSTSSNSNSNSISFELDLLFIDAFDEICADFDKGITTSTPSSEVLTLVEDISGPSEEVTETASPSGKTTPLVSNSTNTESAFAYIPSGNEVPSILSVIPEASVSETSVQDVPSTYEDLPTVHDEYNESNMQQTVESLPNTHRWTKDHPLHNVIGDVQSGVKTRAASANFCMFSRFFSSLEPKKASEALRDPNWISAMQDELL</sequence>
<organism evidence="1 2">
    <name type="scientific">Arctium lappa</name>
    <name type="common">Greater burdock</name>
    <name type="synonym">Lappa major</name>
    <dbReference type="NCBI Taxonomy" id="4217"/>
    <lineage>
        <taxon>Eukaryota</taxon>
        <taxon>Viridiplantae</taxon>
        <taxon>Streptophyta</taxon>
        <taxon>Embryophyta</taxon>
        <taxon>Tracheophyta</taxon>
        <taxon>Spermatophyta</taxon>
        <taxon>Magnoliopsida</taxon>
        <taxon>eudicotyledons</taxon>
        <taxon>Gunneridae</taxon>
        <taxon>Pentapetalae</taxon>
        <taxon>asterids</taxon>
        <taxon>campanulids</taxon>
        <taxon>Asterales</taxon>
        <taxon>Asteraceae</taxon>
        <taxon>Carduoideae</taxon>
        <taxon>Cardueae</taxon>
        <taxon>Arctiinae</taxon>
        <taxon>Arctium</taxon>
    </lineage>
</organism>
<dbReference type="EMBL" id="CM042047">
    <property type="protein sequence ID" value="KAI3772008.1"/>
    <property type="molecule type" value="Genomic_DNA"/>
</dbReference>
<comment type="caution">
    <text evidence="1">The sequence shown here is derived from an EMBL/GenBank/DDBJ whole genome shotgun (WGS) entry which is preliminary data.</text>
</comment>